<dbReference type="EMBL" id="CH408078">
    <property type="protein sequence ID" value="EEQ38709.1"/>
    <property type="molecule type" value="Genomic_DNA"/>
</dbReference>
<dbReference type="InParanoid" id="C4Y2S3"/>
<keyword evidence="3" id="KW-0067">ATP-binding</keyword>
<evidence type="ECO:0000259" key="5">
    <source>
        <dbReference type="SMART" id="SM00382"/>
    </source>
</evidence>
<dbReference type="HOGENOM" id="CLU_000688_12_3_1"/>
<dbReference type="InterPro" id="IPR027417">
    <property type="entry name" value="P-loop_NTPase"/>
</dbReference>
<dbReference type="InterPro" id="IPR041569">
    <property type="entry name" value="AAA_lid_3"/>
</dbReference>
<dbReference type="KEGG" id="clu:CLUG_02836"/>
<dbReference type="GO" id="GO:0034214">
    <property type="term" value="P:protein hexamerization"/>
    <property type="evidence" value="ECO:0007669"/>
    <property type="project" value="EnsemblFungi"/>
</dbReference>
<evidence type="ECO:0000256" key="1">
    <source>
        <dbReference type="ARBA" id="ARBA00022737"/>
    </source>
</evidence>
<dbReference type="OrthoDB" id="27435at2759"/>
<dbReference type="Pfam" id="PF17862">
    <property type="entry name" value="AAA_lid_3"/>
    <property type="match status" value="2"/>
</dbReference>
<dbReference type="GO" id="GO:0042273">
    <property type="term" value="P:ribosomal large subunit biogenesis"/>
    <property type="evidence" value="ECO:0007669"/>
    <property type="project" value="EnsemblFungi"/>
</dbReference>
<dbReference type="PANTHER" id="PTHR23077">
    <property type="entry name" value="AAA-FAMILY ATPASE"/>
    <property type="match status" value="1"/>
</dbReference>
<dbReference type="CDD" id="cd19503">
    <property type="entry name" value="RecA-like_CDC48_NLV2_r1-like"/>
    <property type="match status" value="1"/>
</dbReference>
<dbReference type="Proteomes" id="UP000007703">
    <property type="component" value="Unassembled WGS sequence"/>
</dbReference>
<dbReference type="GO" id="GO:0009410">
    <property type="term" value="P:response to xenobiotic stimulus"/>
    <property type="evidence" value="ECO:0007669"/>
    <property type="project" value="EnsemblFungi"/>
</dbReference>
<feature type="region of interest" description="Disordered" evidence="4">
    <location>
        <begin position="456"/>
        <end position="505"/>
    </location>
</feature>
<feature type="compositionally biased region" description="Polar residues" evidence="4">
    <location>
        <begin position="462"/>
        <end position="474"/>
    </location>
</feature>
<dbReference type="Gene3D" id="3.40.50.300">
    <property type="entry name" value="P-loop containing nucleotide triphosphate hydrolases"/>
    <property type="match status" value="2"/>
</dbReference>
<reference evidence="6 7" key="1">
    <citation type="journal article" date="2009" name="Nature">
        <title>Evolution of pathogenicity and sexual reproduction in eight Candida genomes.</title>
        <authorList>
            <person name="Butler G."/>
            <person name="Rasmussen M.D."/>
            <person name="Lin M.F."/>
            <person name="Santos M.A."/>
            <person name="Sakthikumar S."/>
            <person name="Munro C.A."/>
            <person name="Rheinbay E."/>
            <person name="Grabherr M."/>
            <person name="Forche A."/>
            <person name="Reedy J.L."/>
            <person name="Agrafioti I."/>
            <person name="Arnaud M.B."/>
            <person name="Bates S."/>
            <person name="Brown A.J."/>
            <person name="Brunke S."/>
            <person name="Costanzo M.C."/>
            <person name="Fitzpatrick D.A."/>
            <person name="de Groot P.W."/>
            <person name="Harris D."/>
            <person name="Hoyer L.L."/>
            <person name="Hube B."/>
            <person name="Klis F.M."/>
            <person name="Kodira C."/>
            <person name="Lennard N."/>
            <person name="Logue M.E."/>
            <person name="Martin R."/>
            <person name="Neiman A.M."/>
            <person name="Nikolaou E."/>
            <person name="Quail M.A."/>
            <person name="Quinn J."/>
            <person name="Santos M.C."/>
            <person name="Schmitzberger F.F."/>
            <person name="Sherlock G."/>
            <person name="Shah P."/>
            <person name="Silverstein K.A."/>
            <person name="Skrzypek M.S."/>
            <person name="Soll D."/>
            <person name="Staggs R."/>
            <person name="Stansfield I."/>
            <person name="Stumpf M.P."/>
            <person name="Sudbery P.E."/>
            <person name="Srikantha T."/>
            <person name="Zeng Q."/>
            <person name="Berman J."/>
            <person name="Berriman M."/>
            <person name="Heitman J."/>
            <person name="Gow N.A."/>
            <person name="Lorenz M.C."/>
            <person name="Birren B.W."/>
            <person name="Kellis M."/>
            <person name="Cuomo C.A."/>
        </authorList>
    </citation>
    <scope>NUCLEOTIDE SEQUENCE [LARGE SCALE GENOMIC DNA]</scope>
    <source>
        <strain evidence="6 7">ATCC 42720</strain>
    </source>
</reference>
<proteinExistence type="predicted"/>
<sequence length="809" mass="86271">MSSKTKKKSSAAPEGKKIKLPEAFIVRPGLAGATTVHIQPDIAEALELQKNAFVELRKDGASVVAIVATSADVDSNVICVPPTLRSLGGFLLGDRVTIDKYSRQPPYADSVEVYVEKDAVTDTVTDAVADTDTVTDTVADTVTDTVAVNVTVKKALAAAALVQPGMQLEHAGKRFTVVDAHSLAAQFEALSLDSRPPAPVLLVNQSTKVSVAATKDSLRKYHLPQPFAFDQVGGLARPVALLRAAVQLPLHHAALFSDFGISPPRGILLHGPPGTGKTMLLRCVAHECQAHVLMVNGPSIVSKYLGETETALRAVFAEAVRFQPAIIFMDEIDSLAPKRGSEDAGETESRVVATLLTMMDGMADAGRVVVVGATNRPNAIDPALRRPGRFDQEVEVGIPDAAAREDILVRQLARMRRCRVSRAEIRALAEKTHGYVGADLAAVCREGVMRAIGRALARDQSETTGHQSETTGNGPETESSPETESIPETESSAGPVDNRPIDSVSLASGSHVDTQVEARDLDAALAEVRPSAMREIFLEMPRVAWADIAGQHALKQKLTEVVQLPLSAAPTFARLGISAPKGVLLYGPPGCSKTLAAKALASESGLNFLAVKGPEVFNKYVGESERAVREIFRKARAAAPSIVFLDEIDALACRDESATSAGQNVLTSLLNEIDGVEELQGVVVVAATNRPTDIDPALLRPGRLDRHIYVAPPDREARRELIARRCAKFSVDGADELFARLADATEGCSGAEVALLCQEAGLAAIMEDSACEKVEERHFDHALKGISRGITPDMIEYYTAFAQRSGLSM</sequence>
<dbReference type="InterPro" id="IPR003959">
    <property type="entry name" value="ATPase_AAA_core"/>
</dbReference>
<dbReference type="InterPro" id="IPR003960">
    <property type="entry name" value="ATPase_AAA_CS"/>
</dbReference>
<gene>
    <name evidence="6" type="ORF">CLUG_02836</name>
</gene>
<accession>C4Y2S3</accession>
<dbReference type="PANTHER" id="PTHR23077:SF27">
    <property type="entry name" value="ATPASE FAMILY GENE 2 PROTEIN HOMOLOG A"/>
    <property type="match status" value="1"/>
</dbReference>
<dbReference type="AlphaFoldDB" id="C4Y2S3"/>
<dbReference type="GO" id="GO:0005737">
    <property type="term" value="C:cytoplasm"/>
    <property type="evidence" value="ECO:0007669"/>
    <property type="project" value="TreeGrafter"/>
</dbReference>
<dbReference type="FunCoup" id="C4Y2S3">
    <property type="interactions" value="409"/>
</dbReference>
<protein>
    <recommendedName>
        <fullName evidence="5">AAA+ ATPase domain-containing protein</fullName>
    </recommendedName>
</protein>
<evidence type="ECO:0000256" key="3">
    <source>
        <dbReference type="ARBA" id="ARBA00022840"/>
    </source>
</evidence>
<dbReference type="CDD" id="cd19511">
    <property type="entry name" value="RecA-like_CDC48_r2-like"/>
    <property type="match status" value="1"/>
</dbReference>
<dbReference type="InterPro" id="IPR003593">
    <property type="entry name" value="AAA+_ATPase"/>
</dbReference>
<dbReference type="FunFam" id="3.40.50.300:FF:000018">
    <property type="entry name" value="Cell division control 48"/>
    <property type="match status" value="1"/>
</dbReference>
<evidence type="ECO:0000313" key="6">
    <source>
        <dbReference type="EMBL" id="EEQ38709.1"/>
    </source>
</evidence>
<dbReference type="STRING" id="306902.C4Y2S3"/>
<dbReference type="InterPro" id="IPR050168">
    <property type="entry name" value="AAA_ATPase_domain"/>
</dbReference>
<dbReference type="GO" id="GO:0005524">
    <property type="term" value="F:ATP binding"/>
    <property type="evidence" value="ECO:0007669"/>
    <property type="project" value="UniProtKB-KW"/>
</dbReference>
<name>C4Y2S3_CLAL4</name>
<keyword evidence="1" id="KW-0677">Repeat</keyword>
<dbReference type="FunFam" id="3.40.50.300:FF:000012">
    <property type="entry name" value="Transitional endoplasmic reticulum ATPase"/>
    <property type="match status" value="1"/>
</dbReference>
<evidence type="ECO:0000313" key="7">
    <source>
        <dbReference type="Proteomes" id="UP000007703"/>
    </source>
</evidence>
<evidence type="ECO:0000256" key="2">
    <source>
        <dbReference type="ARBA" id="ARBA00022741"/>
    </source>
</evidence>
<dbReference type="Pfam" id="PF00004">
    <property type="entry name" value="AAA"/>
    <property type="match status" value="2"/>
</dbReference>
<dbReference type="Gene3D" id="2.40.40.20">
    <property type="match status" value="1"/>
</dbReference>
<organism evidence="6 7">
    <name type="scientific">Clavispora lusitaniae (strain ATCC 42720)</name>
    <name type="common">Yeast</name>
    <name type="synonym">Candida lusitaniae</name>
    <dbReference type="NCBI Taxonomy" id="306902"/>
    <lineage>
        <taxon>Eukaryota</taxon>
        <taxon>Fungi</taxon>
        <taxon>Dikarya</taxon>
        <taxon>Ascomycota</taxon>
        <taxon>Saccharomycotina</taxon>
        <taxon>Pichiomycetes</taxon>
        <taxon>Metschnikowiaceae</taxon>
        <taxon>Clavispora</taxon>
    </lineage>
</organism>
<dbReference type="PROSITE" id="PS00674">
    <property type="entry name" value="AAA"/>
    <property type="match status" value="2"/>
</dbReference>
<dbReference type="GO" id="GO:0030687">
    <property type="term" value="C:preribosome, large subunit precursor"/>
    <property type="evidence" value="ECO:0007669"/>
    <property type="project" value="EnsemblFungi"/>
</dbReference>
<feature type="domain" description="AAA+ ATPase" evidence="5">
    <location>
        <begin position="263"/>
        <end position="400"/>
    </location>
</feature>
<dbReference type="GO" id="GO:0016887">
    <property type="term" value="F:ATP hydrolysis activity"/>
    <property type="evidence" value="ECO:0007669"/>
    <property type="project" value="EnsemblFungi"/>
</dbReference>
<keyword evidence="2" id="KW-0547">Nucleotide-binding</keyword>
<dbReference type="Gene3D" id="1.10.8.60">
    <property type="match status" value="2"/>
</dbReference>
<dbReference type="OMA" id="DRHIYVA"/>
<evidence type="ECO:0000256" key="4">
    <source>
        <dbReference type="SAM" id="MobiDB-lite"/>
    </source>
</evidence>
<dbReference type="SUPFAM" id="SSF52540">
    <property type="entry name" value="P-loop containing nucleoside triphosphate hydrolases"/>
    <property type="match status" value="2"/>
</dbReference>
<dbReference type="GeneID" id="8497681"/>
<dbReference type="VEuPathDB" id="FungiDB:CLUG_02836"/>
<dbReference type="SMART" id="SM00382">
    <property type="entry name" value="AAA"/>
    <property type="match status" value="2"/>
</dbReference>
<dbReference type="RefSeq" id="XP_002617391.1">
    <property type="nucleotide sequence ID" value="XM_002617345.1"/>
</dbReference>
<feature type="domain" description="AAA+ ATPase" evidence="5">
    <location>
        <begin position="579"/>
        <end position="714"/>
    </location>
</feature>